<evidence type="ECO:0000256" key="1">
    <source>
        <dbReference type="SAM" id="MobiDB-lite"/>
    </source>
</evidence>
<feature type="compositionally biased region" description="Basic and acidic residues" evidence="1">
    <location>
        <begin position="28"/>
        <end position="41"/>
    </location>
</feature>
<organism evidence="2">
    <name type="scientific">Anguilla anguilla</name>
    <name type="common">European freshwater eel</name>
    <name type="synonym">Muraena anguilla</name>
    <dbReference type="NCBI Taxonomy" id="7936"/>
    <lineage>
        <taxon>Eukaryota</taxon>
        <taxon>Metazoa</taxon>
        <taxon>Chordata</taxon>
        <taxon>Craniata</taxon>
        <taxon>Vertebrata</taxon>
        <taxon>Euteleostomi</taxon>
        <taxon>Actinopterygii</taxon>
        <taxon>Neopterygii</taxon>
        <taxon>Teleostei</taxon>
        <taxon>Anguilliformes</taxon>
        <taxon>Anguillidae</taxon>
        <taxon>Anguilla</taxon>
    </lineage>
</organism>
<sequence length="54" mass="6134">MTTEVSYLYCTNVVLSNTLQTESGSRSQSRERGIHTGRDQRALESSLRLRAVFQ</sequence>
<evidence type="ECO:0000313" key="2">
    <source>
        <dbReference type="EMBL" id="JAI03033.1"/>
    </source>
</evidence>
<accession>A0A0E9XJX5</accession>
<protein>
    <submittedName>
        <fullName evidence="2">Uncharacterized protein</fullName>
    </submittedName>
</protein>
<dbReference type="EMBL" id="GBXM01005545">
    <property type="protein sequence ID" value="JAI03033.1"/>
    <property type="molecule type" value="Transcribed_RNA"/>
</dbReference>
<name>A0A0E9XJX5_ANGAN</name>
<proteinExistence type="predicted"/>
<reference evidence="2" key="2">
    <citation type="journal article" date="2015" name="Fish Shellfish Immunol.">
        <title>Early steps in the European eel (Anguilla anguilla)-Vibrio vulnificus interaction in the gills: Role of the RtxA13 toxin.</title>
        <authorList>
            <person name="Callol A."/>
            <person name="Pajuelo D."/>
            <person name="Ebbesson L."/>
            <person name="Teles M."/>
            <person name="MacKenzie S."/>
            <person name="Amaro C."/>
        </authorList>
    </citation>
    <scope>NUCLEOTIDE SEQUENCE</scope>
</reference>
<dbReference type="AlphaFoldDB" id="A0A0E9XJX5"/>
<reference evidence="2" key="1">
    <citation type="submission" date="2014-11" db="EMBL/GenBank/DDBJ databases">
        <authorList>
            <person name="Amaro Gonzalez C."/>
        </authorList>
    </citation>
    <scope>NUCLEOTIDE SEQUENCE</scope>
</reference>
<feature type="region of interest" description="Disordered" evidence="1">
    <location>
        <begin position="20"/>
        <end position="41"/>
    </location>
</feature>